<dbReference type="InterPro" id="IPR017518">
    <property type="entry name" value="CHP03084"/>
</dbReference>
<dbReference type="Gene3D" id="1.20.120.450">
    <property type="entry name" value="dinb family like domain"/>
    <property type="match status" value="1"/>
</dbReference>
<feature type="domain" description="Mycothiol-dependent maleylpyruvate isomerase metal-binding" evidence="2">
    <location>
        <begin position="12"/>
        <end position="141"/>
    </location>
</feature>
<organism evidence="3 4">
    <name type="scientific">Klenkia sesuvii</name>
    <dbReference type="NCBI Taxonomy" id="3103137"/>
    <lineage>
        <taxon>Bacteria</taxon>
        <taxon>Bacillati</taxon>
        <taxon>Actinomycetota</taxon>
        <taxon>Actinomycetes</taxon>
        <taxon>Geodermatophilales</taxon>
        <taxon>Geodermatophilaceae</taxon>
        <taxon>Klenkia</taxon>
    </lineage>
</organism>
<feature type="domain" description="tRNA wybutosine-synthesis" evidence="1">
    <location>
        <begin position="178"/>
        <end position="225"/>
    </location>
</feature>
<dbReference type="InterPro" id="IPR024344">
    <property type="entry name" value="MDMPI_metal-binding"/>
</dbReference>
<comment type="caution">
    <text evidence="3">The sequence shown here is derived from an EMBL/GenBank/DDBJ whole genome shotgun (WGS) entry which is preliminary data.</text>
</comment>
<dbReference type="NCBIfam" id="TIGR03084">
    <property type="entry name" value="TIGR03084 family metal-binding protein"/>
    <property type="match status" value="1"/>
</dbReference>
<accession>A0ABU8DWF7</accession>
<evidence type="ECO:0000259" key="1">
    <source>
        <dbReference type="Pfam" id="PF08608"/>
    </source>
</evidence>
<dbReference type="RefSeq" id="WP_336405268.1">
    <property type="nucleotide sequence ID" value="NZ_JBAPLU010000017.1"/>
</dbReference>
<evidence type="ECO:0000259" key="2">
    <source>
        <dbReference type="Pfam" id="PF11716"/>
    </source>
</evidence>
<dbReference type="InterPro" id="IPR034660">
    <property type="entry name" value="DinB/YfiT-like"/>
</dbReference>
<dbReference type="InterPro" id="IPR017517">
    <property type="entry name" value="Maleyloyr_isom"/>
</dbReference>
<dbReference type="EMBL" id="JBAPLU010000017">
    <property type="protein sequence ID" value="MEI4273146.1"/>
    <property type="molecule type" value="Genomic_DNA"/>
</dbReference>
<sequence>MSLLDGLLTDLGAEAAALDDVVSGLDAAGWAAPTPATGWSIAHQVAHLAWTDEVAVLAATDPVAFRAVPDTDGVVDEAAAAGAAVPPAELLERWRAARAALTAALAGVAPGEKLPWYGPPMSAASMATARLMETWAHGVDVTDALGLPPSATDRLRAVAHLGVVTRGFAFGQHGLPAPADDVRVELTAPSGDVWTWGGPDAADRVTGPALDFCLRATQRRPRAALDLRARGPVAERWLAVAQAFAGPPGPGSEGAAPQEGTR</sequence>
<protein>
    <submittedName>
        <fullName evidence="3">TIGR03084 family metal-binding protein</fullName>
    </submittedName>
</protein>
<dbReference type="InterPro" id="IPR013917">
    <property type="entry name" value="tRNA_wybutosine-synth"/>
</dbReference>
<dbReference type="Pfam" id="PF08608">
    <property type="entry name" value="Wyosine_form"/>
    <property type="match status" value="1"/>
</dbReference>
<proteinExistence type="predicted"/>
<name>A0ABU8DWF7_9ACTN</name>
<evidence type="ECO:0000313" key="4">
    <source>
        <dbReference type="Proteomes" id="UP001361570"/>
    </source>
</evidence>
<reference evidence="3 4" key="1">
    <citation type="submission" date="2024-03" db="EMBL/GenBank/DDBJ databases">
        <title>Draft genome sequence of Klenkia sp. LSe6-5.</title>
        <authorList>
            <person name="Duangmal K."/>
            <person name="Chantavorakit T."/>
        </authorList>
    </citation>
    <scope>NUCLEOTIDE SEQUENCE [LARGE SCALE GENOMIC DNA]</scope>
    <source>
        <strain evidence="3 4">LSe6-5</strain>
    </source>
</reference>
<dbReference type="SUPFAM" id="SSF109854">
    <property type="entry name" value="DinB/YfiT-like putative metalloenzymes"/>
    <property type="match status" value="1"/>
</dbReference>
<keyword evidence="4" id="KW-1185">Reference proteome</keyword>
<dbReference type="NCBIfam" id="TIGR03083">
    <property type="entry name" value="maleylpyruvate isomerase family mycothiol-dependent enzyme"/>
    <property type="match status" value="1"/>
</dbReference>
<dbReference type="Pfam" id="PF11716">
    <property type="entry name" value="MDMPI_N"/>
    <property type="match status" value="1"/>
</dbReference>
<gene>
    <name evidence="3" type="ORF">TEK04_15575</name>
</gene>
<dbReference type="Proteomes" id="UP001361570">
    <property type="component" value="Unassembled WGS sequence"/>
</dbReference>
<evidence type="ECO:0000313" key="3">
    <source>
        <dbReference type="EMBL" id="MEI4273146.1"/>
    </source>
</evidence>